<gene>
    <name evidence="5" type="ORF">IZO911_LOCUS39516</name>
</gene>
<dbReference type="EMBL" id="CAJNOE010001213">
    <property type="protein sequence ID" value="CAF1401442.1"/>
    <property type="molecule type" value="Genomic_DNA"/>
</dbReference>
<dbReference type="Pfam" id="PF13424">
    <property type="entry name" value="TPR_12"/>
    <property type="match status" value="2"/>
</dbReference>
<dbReference type="SUPFAM" id="SSF56399">
    <property type="entry name" value="ADP-ribosylation"/>
    <property type="match status" value="1"/>
</dbReference>
<dbReference type="Pfam" id="PF13181">
    <property type="entry name" value="TPR_8"/>
    <property type="match status" value="3"/>
</dbReference>
<dbReference type="PANTHER" id="PTHR45641">
    <property type="entry name" value="TETRATRICOPEPTIDE REPEAT PROTEIN (AFU_ORTHOLOGUE AFUA_6G03870)"/>
    <property type="match status" value="1"/>
</dbReference>
<dbReference type="PROSITE" id="PS50005">
    <property type="entry name" value="TPR"/>
    <property type="match status" value="6"/>
</dbReference>
<evidence type="ECO:0000256" key="4">
    <source>
        <dbReference type="RuleBase" id="RU367020"/>
    </source>
</evidence>
<feature type="repeat" description="TPR" evidence="3">
    <location>
        <begin position="628"/>
        <end position="661"/>
    </location>
</feature>
<feature type="repeat" description="TPR" evidence="3">
    <location>
        <begin position="460"/>
        <end position="493"/>
    </location>
</feature>
<feature type="repeat" description="TPR" evidence="3">
    <location>
        <begin position="670"/>
        <end position="703"/>
    </location>
</feature>
<evidence type="ECO:0000313" key="5">
    <source>
        <dbReference type="EMBL" id="CAF1401442.1"/>
    </source>
</evidence>
<dbReference type="SUPFAM" id="SSF81901">
    <property type="entry name" value="HCP-like"/>
    <property type="match status" value="1"/>
</dbReference>
<comment type="function">
    <text evidence="4">Kinesin is a microtubule-associated force-producing protein that play a role in organelle transport.</text>
</comment>
<organism evidence="5 6">
    <name type="scientific">Adineta steineri</name>
    <dbReference type="NCBI Taxonomy" id="433720"/>
    <lineage>
        <taxon>Eukaryota</taxon>
        <taxon>Metazoa</taxon>
        <taxon>Spiralia</taxon>
        <taxon>Gnathifera</taxon>
        <taxon>Rotifera</taxon>
        <taxon>Eurotatoria</taxon>
        <taxon>Bdelloidea</taxon>
        <taxon>Adinetida</taxon>
        <taxon>Adinetidae</taxon>
        <taxon>Adineta</taxon>
    </lineage>
</organism>
<dbReference type="Gene3D" id="3.90.176.10">
    <property type="entry name" value="Toxin ADP-ribosyltransferase, Chain A, domain 1"/>
    <property type="match status" value="1"/>
</dbReference>
<accession>A0A815L4U9</accession>
<evidence type="ECO:0000256" key="1">
    <source>
        <dbReference type="ARBA" id="ARBA00022737"/>
    </source>
</evidence>
<dbReference type="AlphaFoldDB" id="A0A815L4U9"/>
<keyword evidence="4" id="KW-0206">Cytoskeleton</keyword>
<dbReference type="GO" id="GO:0005874">
    <property type="term" value="C:microtubule"/>
    <property type="evidence" value="ECO:0007669"/>
    <property type="project" value="UniProtKB-UniRule"/>
</dbReference>
<proteinExistence type="inferred from homology"/>
<protein>
    <recommendedName>
        <fullName evidence="4">Kinesin light chain</fullName>
    </recommendedName>
</protein>
<keyword evidence="1" id="KW-0677">Repeat</keyword>
<comment type="subcellular location">
    <subcellularLocation>
        <location evidence="4">Cytoplasm</location>
        <location evidence="4">Cytoskeleton</location>
    </subcellularLocation>
</comment>
<name>A0A815L4U9_9BILA</name>
<keyword evidence="2 3" id="KW-0802">TPR repeat</keyword>
<comment type="caution">
    <text evidence="5">The sequence shown here is derived from an EMBL/GenBank/DDBJ whole genome shotgun (WGS) entry which is preliminary data.</text>
</comment>
<dbReference type="InterPro" id="IPR011990">
    <property type="entry name" value="TPR-like_helical_dom_sf"/>
</dbReference>
<dbReference type="SMART" id="SM00028">
    <property type="entry name" value="TPR"/>
    <property type="match status" value="7"/>
</dbReference>
<reference evidence="5" key="1">
    <citation type="submission" date="2021-02" db="EMBL/GenBank/DDBJ databases">
        <authorList>
            <person name="Nowell W R."/>
        </authorList>
    </citation>
    <scope>NUCLEOTIDE SEQUENCE</scope>
</reference>
<feature type="repeat" description="TPR" evidence="3">
    <location>
        <begin position="502"/>
        <end position="535"/>
    </location>
</feature>
<feature type="repeat" description="TPR" evidence="3">
    <location>
        <begin position="544"/>
        <end position="577"/>
    </location>
</feature>
<evidence type="ECO:0000313" key="6">
    <source>
        <dbReference type="Proteomes" id="UP000663860"/>
    </source>
</evidence>
<dbReference type="PANTHER" id="PTHR45641:SF1">
    <property type="entry name" value="AAA+ ATPASE DOMAIN-CONTAINING PROTEIN"/>
    <property type="match status" value="1"/>
</dbReference>
<keyword evidence="4" id="KW-0963">Cytoplasm</keyword>
<evidence type="ECO:0000256" key="2">
    <source>
        <dbReference type="ARBA" id="ARBA00022803"/>
    </source>
</evidence>
<comment type="subunit">
    <text evidence="4">Oligomeric complex composed of two heavy chains and two light chains.</text>
</comment>
<dbReference type="Proteomes" id="UP000663860">
    <property type="component" value="Unassembled WGS sequence"/>
</dbReference>
<keyword evidence="4" id="KW-0493">Microtubule</keyword>
<sequence>MAVSILSATKSIESTYDFSRDAPVRKPIAMERLQHLIVIWLDNNMNSNDKDCQYTITKLRRTVINFKTFTNSEQCIEFINTVNDNKICIIVSGSLGQHIVPSVHNMSQVDTIFIFCDNKKLHEQWAKEWFKIRGVFTNITSICDALKQTAHQCEQNAISISFIEPNKKLDQLDPSFMYTQILKEILLTITFEEKHRKEFIDYCRDLFANNTDEFTNIKKFEEIYRNKTPIYWYTCESFLYPMLNCALRLMDVDIIVRLGFFIRDLHHDIQRLHTEQFGNQYLGEPFTVYRGQGLSEDDFEQLKKTKRGLISLNNFLSTSKNRAISLGYAQDAVMKHNLIGILFIMSINPAHSTTPFASITDFSCFTIEDEVLFSMHTTFRIGDIKPIRGHKNLHEVHLTLTSDNDNDLRMLSNWIREEIYSDSEGWERLAQLLIKMGKSDKAQEVYEILLGQTTNESDKASIYHQLGLTKYNQGKYQEAIKFYEISLAIYKKTLAPNHPNLAMSYNNIGLVYDNMRNYSKALLFHEKALKIRQQTLPLYHPDLAMSYNNIGLVYDNMRNYLQALLFHEKALKIRQRLPRPNHPDLATSHSNIGLVYTNMRNYPQALLSYEKALTIREQSLLPNHPSLAMSHNSIGCVYDNMGNYQKALSSYEKTLDIQQQSLPKNHPDLAKSHYNIGLAHENMGNYLKAQSSYEHAIRIAQKSLQANHPHLLLYIQNFKDIKKKL</sequence>
<keyword evidence="4" id="KW-0505">Motor protein</keyword>
<dbReference type="InterPro" id="IPR019734">
    <property type="entry name" value="TPR_rpt"/>
</dbReference>
<feature type="repeat" description="TPR" evidence="3">
    <location>
        <begin position="586"/>
        <end position="619"/>
    </location>
</feature>
<dbReference type="Gene3D" id="1.25.40.10">
    <property type="entry name" value="Tetratricopeptide repeat domain"/>
    <property type="match status" value="2"/>
</dbReference>
<evidence type="ECO:0000256" key="3">
    <source>
        <dbReference type="PROSITE-ProRule" id="PRU00339"/>
    </source>
</evidence>
<comment type="similarity">
    <text evidence="4">Belongs to the kinesin light chain family.</text>
</comment>
<dbReference type="PRINTS" id="PR00381">
    <property type="entry name" value="KINESINLIGHT"/>
</dbReference>
<dbReference type="GO" id="GO:0005871">
    <property type="term" value="C:kinesin complex"/>
    <property type="evidence" value="ECO:0007669"/>
    <property type="project" value="UniProtKB-UniRule"/>
</dbReference>